<dbReference type="Gene3D" id="3.40.50.1820">
    <property type="entry name" value="alpha/beta hydrolase"/>
    <property type="match status" value="1"/>
</dbReference>
<dbReference type="InterPro" id="IPR029058">
    <property type="entry name" value="AB_hydrolase_fold"/>
</dbReference>
<dbReference type="EMBL" id="CP002869">
    <property type="protein sequence ID" value="AEI43274.1"/>
    <property type="molecule type" value="Genomic_DNA"/>
</dbReference>
<sequence length="344" mass="37110">MWNPDHYLEEAYQAARDKGAGRQRPWNERRSGVRAALVEALGPVPAAGAPLEPEVIGRWELEAGRLERVVYTTHAGLRMPAFVLVPAGLKGRAPAVIAWHGHGIGSRELVGLRADDTPAEARPDGRRPAALQLAERGLIVIAPEIVGFGDRRLAADLPKDPHTTSSCFALASRLLMCGQTLAGLRVYEAMRALDYTAGREDVDPQRIGCMGFSGGGLVAAFAAALDPRLQAALLCGFTNTFAGSLWKRTHCIDNYLPGILKAAELPELIGLIAPRSLFVESGEGDGLFPAASFREAASVLETIYQEEGARERFGSDLFPGKHEVSGRLSFDWLAQSLKRNAPIE</sequence>
<dbReference type="GO" id="GO:0016787">
    <property type="term" value="F:hydrolase activity"/>
    <property type="evidence" value="ECO:0007669"/>
    <property type="project" value="UniProtKB-KW"/>
</dbReference>
<dbReference type="ESTHER" id="paemk-f8fg12">
    <property type="family name" value="Abhydrolase_7"/>
</dbReference>
<evidence type="ECO:0000313" key="1">
    <source>
        <dbReference type="EMBL" id="AEI43274.1"/>
    </source>
</evidence>
<dbReference type="PATRIC" id="fig|1036673.3.peg.4369"/>
<accession>F8FG12</accession>
<dbReference type="InterPro" id="IPR050261">
    <property type="entry name" value="FrsA_esterase"/>
</dbReference>
<dbReference type="PANTHER" id="PTHR22946:SF8">
    <property type="entry name" value="ACETYL XYLAN ESTERASE DOMAIN-CONTAINING PROTEIN"/>
    <property type="match status" value="1"/>
</dbReference>
<organism evidence="1 2">
    <name type="scientific">Paenibacillus mucilaginosus (strain KNP414)</name>
    <dbReference type="NCBI Taxonomy" id="1036673"/>
    <lineage>
        <taxon>Bacteria</taxon>
        <taxon>Bacillati</taxon>
        <taxon>Bacillota</taxon>
        <taxon>Bacilli</taxon>
        <taxon>Bacillales</taxon>
        <taxon>Paenibacillaceae</taxon>
        <taxon>Paenibacillus</taxon>
    </lineage>
</organism>
<reference evidence="1 2" key="2">
    <citation type="journal article" date="2013" name="Genome Announc.">
        <title>Genome Sequence of Growth-Improving Paenibacillus mucilaginosus Strain KNP414.</title>
        <authorList>
            <person name="Lu J.J."/>
            <person name="Wang J.F."/>
            <person name="Hu X.F."/>
        </authorList>
    </citation>
    <scope>NUCLEOTIDE SEQUENCE [LARGE SCALE GENOMIC DNA]</scope>
    <source>
        <strain evidence="1 2">KNP414</strain>
    </source>
</reference>
<name>F8FG12_PAEMK</name>
<gene>
    <name evidence="1" type="ordered locus">KNP414_04744</name>
</gene>
<dbReference type="Proteomes" id="UP000006620">
    <property type="component" value="Chromosome"/>
</dbReference>
<dbReference type="InterPro" id="IPR025890">
    <property type="entry name" value="Abhydrolase_bac"/>
</dbReference>
<keyword evidence="1" id="KW-0378">Hydrolase</keyword>
<dbReference type="HOGENOM" id="CLU_056134_1_0_9"/>
<protein>
    <submittedName>
        <fullName evidence="1">Dienelactone hydrolase-like protein</fullName>
    </submittedName>
</protein>
<dbReference type="KEGG" id="pms:KNP414_04744"/>
<dbReference type="RefSeq" id="WP_013918427.1">
    <property type="nucleotide sequence ID" value="NC_015690.1"/>
</dbReference>
<dbReference type="PANTHER" id="PTHR22946">
    <property type="entry name" value="DIENELACTONE HYDROLASE DOMAIN-CONTAINING PROTEIN-RELATED"/>
    <property type="match status" value="1"/>
</dbReference>
<evidence type="ECO:0000313" key="2">
    <source>
        <dbReference type="Proteomes" id="UP000006620"/>
    </source>
</evidence>
<dbReference type="SUPFAM" id="SSF53474">
    <property type="entry name" value="alpha/beta-Hydrolases"/>
    <property type="match status" value="1"/>
</dbReference>
<dbReference type="AlphaFoldDB" id="F8FG12"/>
<proteinExistence type="predicted"/>
<dbReference type="Pfam" id="PF12715">
    <property type="entry name" value="Abhydrolase_7"/>
    <property type="match status" value="1"/>
</dbReference>
<reference evidence="2" key="1">
    <citation type="submission" date="2011-06" db="EMBL/GenBank/DDBJ databases">
        <title>Complete genome sequence of Paenibacillus mucilaginosus KNP414.</title>
        <authorList>
            <person name="Wang J."/>
            <person name="Hu S."/>
            <person name="Hu X."/>
            <person name="Zhang B."/>
            <person name="Dong D."/>
            <person name="Zhang S."/>
            <person name="Zhao K."/>
            <person name="Wu D."/>
        </authorList>
    </citation>
    <scope>NUCLEOTIDE SEQUENCE [LARGE SCALE GENOMIC DNA]</scope>
    <source>
        <strain evidence="2">KNP414</strain>
    </source>
</reference>